<keyword evidence="5" id="KW-0812">Transmembrane</keyword>
<gene>
    <name evidence="7" type="ORF">SYV04_15690</name>
</gene>
<dbReference type="InterPro" id="IPR013783">
    <property type="entry name" value="Ig-like_fold"/>
</dbReference>
<dbReference type="Pfam" id="PF13948">
    <property type="entry name" value="DUF4215"/>
    <property type="match status" value="12"/>
</dbReference>
<evidence type="ECO:0000313" key="8">
    <source>
        <dbReference type="Proteomes" id="UP001291309"/>
    </source>
</evidence>
<name>A0ABU5H313_9BACT</name>
<feature type="compositionally biased region" description="Low complexity" evidence="4">
    <location>
        <begin position="1214"/>
        <end position="1224"/>
    </location>
</feature>
<dbReference type="NCBIfam" id="NF033510">
    <property type="entry name" value="Ca_tandemer"/>
    <property type="match status" value="1"/>
</dbReference>
<dbReference type="PANTHER" id="PTHR46130">
    <property type="entry name" value="LAMGL DOMAIN-CONTAINING PROTEIN"/>
    <property type="match status" value="1"/>
</dbReference>
<keyword evidence="1" id="KW-0732">Signal</keyword>
<dbReference type="InterPro" id="IPR011936">
    <property type="entry name" value="Myxo_disulph_rpt"/>
</dbReference>
<evidence type="ECO:0000259" key="6">
    <source>
        <dbReference type="Pfam" id="PF19077"/>
    </source>
</evidence>
<evidence type="ECO:0000313" key="7">
    <source>
        <dbReference type="EMBL" id="MDY7227858.1"/>
    </source>
</evidence>
<accession>A0ABU5H313</accession>
<feature type="region of interest" description="Disordered" evidence="4">
    <location>
        <begin position="1200"/>
        <end position="1235"/>
    </location>
</feature>
<evidence type="ECO:0000256" key="4">
    <source>
        <dbReference type="SAM" id="MobiDB-lite"/>
    </source>
</evidence>
<dbReference type="RefSeq" id="WP_321546587.1">
    <property type="nucleotide sequence ID" value="NZ_JAXIVS010000005.1"/>
</dbReference>
<dbReference type="InterPro" id="IPR044016">
    <property type="entry name" value="Big_13"/>
</dbReference>
<dbReference type="PANTHER" id="PTHR46130:SF3">
    <property type="entry name" value="CHROMOSOME UNDETERMINED SCAFFOLD_33, WHOLE GENOME SHOTGUN SEQUENCE"/>
    <property type="match status" value="1"/>
</dbReference>
<feature type="domain" description="Bacterial Ig-like" evidence="6">
    <location>
        <begin position="1135"/>
        <end position="1219"/>
    </location>
</feature>
<sequence>MDTYDIEALCQESAAVKRSRAGISAAALALALLSTLTGCGTDVSQPPPPGPTLASQSRPLAGDGKLQPGEQCDDGNTTNGDGCSSTGVIESGYLCHVPGRACSLASLCGNNTTDSGEACDDGNVTDNGNGCSATCDLSLCGNGVFNNRQYPSFAQEICDDGNRFEGDGCSRLCEVEPGFACAGNPSRCVPAGVALFNTGVDANNRRLETGKDPHWFYVGTTTGADPGPRNASDWPQEVQTARFMAPQDSFTCVYQDFMVPSTTHVPQFRLQLATFNDNDFSSAKVNGVNITPVIVNNPPGQPWQKNIFREFGTSAAWRAGLNRIELCNENDPGEEPNAYRYLFVDAYDDKCGDGVISLREECDDGNTTPGDGCNASCGMEPGYACTGQPSQCAATCGNGVQNAGEQCDDGNTTSGDGCNRSCRVEAGHACPIAGQPCVTTCGNGAIDPGEQCDDGNGYNSDGCSAACRIERGYECADAPSACAPLCGNGRMDSGELCDDGNTTLGDGCSNACTLELGYACPTVGQPCVQTCGNGTVDPGEQCDDNNLAPLDGCGTECRVEPGYACSTPSSGSSVCAATCGNGTLDPNEQCDDNNTTAGDGCTPGCRVETGYSCSGQPSTCGTVCGDGILAGGEQCDTGNTTAGDGCDASCHIETGWRCPAPGTVCFQTCGNGTVESGERCDDGNTTAGDGCGGTCQVESGYLCSGAPSACLTTCGDGIVAGTEVCDDGNLSGGDTCSPRCLWDVGQACTASGVCDGICNPANNTCALANVCGNGLVEGSESCDDGNTASADGCSSTCALEPGSSCYGNAPSICHLNCGDGNLGEGEQCDDSNVTAGDGCATHCTIEAGYSCTGNPSVCAVRCGDGVKAASEACDDGNTVSGDSCNSACAVESGSSCQNTGVQAFFTRRGRTDCTQVSSLTAPSLASSTSQPVLSVPGRYRMHYVSGAVSYSGGVNWYPGILGVNVDAGAGVQRFSLGIDSPTVPPSATRDEAMTLGFPLLRDFDAGTGEVRLALIDTDCDLGDNSDTAVTYRVDALSICQWIPAITSPSSGGLSGPNIGGTASPGATVHVYIDGGTTPACTATADASGHWTCTLSGVDAGPHSAVVTSTLVGATETAPAINFTLDLTPPAAPVITGPKPDSVLAISTPALSGAADPSSVVTVREGSTVLCTATANDSGEWSCTPSTPLADGPHTVTATASNAAGTTSPVSNSVTFTTDTQAPDTTIRHGPPSSTEDNAAAFGYASNENGVRYECSLDSRDYAPCEDAYDVKPGEHTLSVRAVDAAGNVDATPAVYTWTVEDTRTFAGGGCSAAPASSWLALLGLLGLRRRSRR</sequence>
<evidence type="ECO:0000256" key="5">
    <source>
        <dbReference type="SAM" id="Phobius"/>
    </source>
</evidence>
<keyword evidence="5" id="KW-1133">Transmembrane helix</keyword>
<dbReference type="NCBIfam" id="TIGR02232">
    <property type="entry name" value="myxo_disulf_rpt"/>
    <property type="match status" value="15"/>
</dbReference>
<protein>
    <submittedName>
        <fullName evidence="7">DUF4215 domain-containing protein</fullName>
    </submittedName>
</protein>
<keyword evidence="3" id="KW-1015">Disulfide bond</keyword>
<dbReference type="Proteomes" id="UP001291309">
    <property type="component" value="Unassembled WGS sequence"/>
</dbReference>
<comment type="caution">
    <text evidence="7">The sequence shown here is derived from an EMBL/GenBank/DDBJ whole genome shotgun (WGS) entry which is preliminary data.</text>
</comment>
<reference evidence="7 8" key="1">
    <citation type="submission" date="2023-12" db="EMBL/GenBank/DDBJ databases">
        <title>the genome sequence of Hyalangium sp. s54d21.</title>
        <authorList>
            <person name="Zhang X."/>
        </authorList>
    </citation>
    <scope>NUCLEOTIDE SEQUENCE [LARGE SCALE GENOMIC DNA]</scope>
    <source>
        <strain evidence="8">s54d21</strain>
    </source>
</reference>
<feature type="transmembrane region" description="Helical" evidence="5">
    <location>
        <begin position="1305"/>
        <end position="1327"/>
    </location>
</feature>
<keyword evidence="5" id="KW-0472">Membrane</keyword>
<keyword evidence="2" id="KW-0677">Repeat</keyword>
<keyword evidence="8" id="KW-1185">Reference proteome</keyword>
<dbReference type="Pfam" id="PF19077">
    <property type="entry name" value="Big_13"/>
    <property type="match status" value="1"/>
</dbReference>
<dbReference type="EMBL" id="JAXIVS010000005">
    <property type="protein sequence ID" value="MDY7227858.1"/>
    <property type="molecule type" value="Genomic_DNA"/>
</dbReference>
<evidence type="ECO:0000256" key="1">
    <source>
        <dbReference type="ARBA" id="ARBA00022729"/>
    </source>
</evidence>
<dbReference type="Gene3D" id="2.60.40.10">
    <property type="entry name" value="Immunoglobulins"/>
    <property type="match status" value="2"/>
</dbReference>
<evidence type="ECO:0000256" key="2">
    <source>
        <dbReference type="ARBA" id="ARBA00022737"/>
    </source>
</evidence>
<feature type="region of interest" description="Disordered" evidence="4">
    <location>
        <begin position="41"/>
        <end position="78"/>
    </location>
</feature>
<evidence type="ECO:0000256" key="3">
    <source>
        <dbReference type="ARBA" id="ARBA00023157"/>
    </source>
</evidence>
<organism evidence="7 8">
    <name type="scientific">Hyalangium rubrum</name>
    <dbReference type="NCBI Taxonomy" id="3103134"/>
    <lineage>
        <taxon>Bacteria</taxon>
        <taxon>Pseudomonadati</taxon>
        <taxon>Myxococcota</taxon>
        <taxon>Myxococcia</taxon>
        <taxon>Myxococcales</taxon>
        <taxon>Cystobacterineae</taxon>
        <taxon>Archangiaceae</taxon>
        <taxon>Hyalangium</taxon>
    </lineage>
</organism>
<proteinExistence type="predicted"/>
<dbReference type="InterPro" id="IPR043543">
    <property type="entry name" value="PAPPA/PAPPA2"/>
</dbReference>